<evidence type="ECO:0000256" key="6">
    <source>
        <dbReference type="SAM" id="MobiDB-lite"/>
    </source>
</evidence>
<evidence type="ECO:0000256" key="3">
    <source>
        <dbReference type="ARBA" id="ARBA00023125"/>
    </source>
</evidence>
<sequence>MANESSAKSYEDARYQTLLDNKRRLEDLGILKLSKSLSNLTKTDKSQLRHVRPKSATIYMSEPRRSTRARNPVTSYRDDVEVEHLPLRKRTKLNSSWTTYLARPVEEVRTATYEEKARAIKNAEKRQSYLESENPSFVKSMVRSHVYSCFWLGLPTKFCENHLPKTTVDMILEDEEGSEYEAIYISKRTGLSGGWRAFALDHKLDDGDALVFELIEPKRFKVYIVRAHDCTNQDDEMPAAEVESNAEETPKQVTKRGKKNEDSQSKDSTKSKKEKPSPVSSIRRSLRRK</sequence>
<keyword evidence="9" id="KW-1185">Reference proteome</keyword>
<dbReference type="EMBL" id="JBFOLK010000012">
    <property type="protein sequence ID" value="KAL2470853.1"/>
    <property type="molecule type" value="Genomic_DNA"/>
</dbReference>
<dbReference type="InterPro" id="IPR044837">
    <property type="entry name" value="REM16-like"/>
</dbReference>
<protein>
    <submittedName>
        <fullName evidence="8">B3 domain-containing protein</fullName>
    </submittedName>
</protein>
<dbReference type="Gene3D" id="2.40.330.10">
    <property type="entry name" value="DNA-binding pseudobarrel domain"/>
    <property type="match status" value="1"/>
</dbReference>
<dbReference type="InterPro" id="IPR015300">
    <property type="entry name" value="DNA-bd_pseudobarrel_sf"/>
</dbReference>
<accession>A0ABD1Q3T5</accession>
<organism evidence="8 9">
    <name type="scientific">Abeliophyllum distichum</name>
    <dbReference type="NCBI Taxonomy" id="126358"/>
    <lineage>
        <taxon>Eukaryota</taxon>
        <taxon>Viridiplantae</taxon>
        <taxon>Streptophyta</taxon>
        <taxon>Embryophyta</taxon>
        <taxon>Tracheophyta</taxon>
        <taxon>Spermatophyta</taxon>
        <taxon>Magnoliopsida</taxon>
        <taxon>eudicotyledons</taxon>
        <taxon>Gunneridae</taxon>
        <taxon>Pentapetalae</taxon>
        <taxon>asterids</taxon>
        <taxon>lamiids</taxon>
        <taxon>Lamiales</taxon>
        <taxon>Oleaceae</taxon>
        <taxon>Forsythieae</taxon>
        <taxon>Abeliophyllum</taxon>
    </lineage>
</organism>
<gene>
    <name evidence="8" type="ORF">Adt_38989</name>
</gene>
<evidence type="ECO:0000313" key="9">
    <source>
        <dbReference type="Proteomes" id="UP001604336"/>
    </source>
</evidence>
<dbReference type="PROSITE" id="PS50863">
    <property type="entry name" value="B3"/>
    <property type="match status" value="1"/>
</dbReference>
<dbReference type="Pfam" id="PF02362">
    <property type="entry name" value="B3"/>
    <property type="match status" value="1"/>
</dbReference>
<feature type="domain" description="TF-B3" evidence="7">
    <location>
        <begin position="137"/>
        <end position="228"/>
    </location>
</feature>
<feature type="compositionally biased region" description="Basic and acidic residues" evidence="6">
    <location>
        <begin position="259"/>
        <end position="276"/>
    </location>
</feature>
<dbReference type="CDD" id="cd10017">
    <property type="entry name" value="B3_DNA"/>
    <property type="match status" value="1"/>
</dbReference>
<evidence type="ECO:0000259" key="7">
    <source>
        <dbReference type="PROSITE" id="PS50863"/>
    </source>
</evidence>
<dbReference type="Proteomes" id="UP001604336">
    <property type="component" value="Unassembled WGS sequence"/>
</dbReference>
<keyword evidence="2" id="KW-0805">Transcription regulation</keyword>
<keyword evidence="4" id="KW-0804">Transcription</keyword>
<comment type="caution">
    <text evidence="8">The sequence shown here is derived from an EMBL/GenBank/DDBJ whole genome shotgun (WGS) entry which is preliminary data.</text>
</comment>
<evidence type="ECO:0000256" key="1">
    <source>
        <dbReference type="ARBA" id="ARBA00004123"/>
    </source>
</evidence>
<name>A0ABD1Q3T5_9LAMI</name>
<keyword evidence="5" id="KW-0539">Nucleus</keyword>
<dbReference type="SMART" id="SM01019">
    <property type="entry name" value="B3"/>
    <property type="match status" value="1"/>
</dbReference>
<evidence type="ECO:0000256" key="2">
    <source>
        <dbReference type="ARBA" id="ARBA00023015"/>
    </source>
</evidence>
<dbReference type="GO" id="GO:0003677">
    <property type="term" value="F:DNA binding"/>
    <property type="evidence" value="ECO:0007669"/>
    <property type="project" value="UniProtKB-KW"/>
</dbReference>
<comment type="subcellular location">
    <subcellularLocation>
        <location evidence="1">Nucleus</location>
    </subcellularLocation>
</comment>
<feature type="region of interest" description="Disordered" evidence="6">
    <location>
        <begin position="235"/>
        <end position="289"/>
    </location>
</feature>
<keyword evidence="3" id="KW-0238">DNA-binding</keyword>
<dbReference type="PANTHER" id="PTHR31391">
    <property type="entry name" value="B3 DOMAIN-CONTAINING PROTEIN OS11G0197600-RELATED"/>
    <property type="match status" value="1"/>
</dbReference>
<dbReference type="GO" id="GO:0005634">
    <property type="term" value="C:nucleus"/>
    <property type="evidence" value="ECO:0007669"/>
    <property type="project" value="UniProtKB-SubCell"/>
</dbReference>
<dbReference type="InterPro" id="IPR003340">
    <property type="entry name" value="B3_DNA-bd"/>
</dbReference>
<evidence type="ECO:0000256" key="5">
    <source>
        <dbReference type="ARBA" id="ARBA00023242"/>
    </source>
</evidence>
<dbReference type="PANTHER" id="PTHR31391:SF3">
    <property type="entry name" value="B3 DOMAIN-CONTAINING PROTEIN OS05G0481400"/>
    <property type="match status" value="1"/>
</dbReference>
<dbReference type="SUPFAM" id="SSF101936">
    <property type="entry name" value="DNA-binding pseudobarrel domain"/>
    <property type="match status" value="1"/>
</dbReference>
<proteinExistence type="predicted"/>
<evidence type="ECO:0000256" key="4">
    <source>
        <dbReference type="ARBA" id="ARBA00023163"/>
    </source>
</evidence>
<dbReference type="AlphaFoldDB" id="A0ABD1Q3T5"/>
<reference evidence="9" key="1">
    <citation type="submission" date="2024-07" db="EMBL/GenBank/DDBJ databases">
        <title>Two chromosome-level genome assemblies of Korean endemic species Abeliophyllum distichum and Forsythia ovata (Oleaceae).</title>
        <authorList>
            <person name="Jang H."/>
        </authorList>
    </citation>
    <scope>NUCLEOTIDE SEQUENCE [LARGE SCALE GENOMIC DNA]</scope>
</reference>
<evidence type="ECO:0000313" key="8">
    <source>
        <dbReference type="EMBL" id="KAL2470853.1"/>
    </source>
</evidence>